<protein>
    <submittedName>
        <fullName evidence="2">Uncharacterized protein</fullName>
    </submittedName>
</protein>
<dbReference type="AlphaFoldDB" id="A0AB34HUK0"/>
<evidence type="ECO:0000313" key="2">
    <source>
        <dbReference type="EMBL" id="KAJ8794495.1"/>
    </source>
</evidence>
<dbReference type="EMBL" id="JAIQCJ010000828">
    <property type="protein sequence ID" value="KAJ8794495.1"/>
    <property type="molecule type" value="Genomic_DNA"/>
</dbReference>
<accession>A0AB34HUK0</accession>
<evidence type="ECO:0000313" key="3">
    <source>
        <dbReference type="Proteomes" id="UP001159641"/>
    </source>
</evidence>
<gene>
    <name evidence="2" type="ORF">J1605_018948</name>
</gene>
<sequence>MSVHSPLFLTWPALLPCYPNSLHTLHSPHPLQALCSSLACLLSKSPQTSACPGEFQRDIKRSEGTETDGNACPKADSGQLAAKFLASSAHPPVRLLCGQSVEAAGDTTHPEQVRKLFRMLCRLAPASRLPKLGHLSPDPAGLPSQQAWHSARGVDIHSGVSLTSLSANPEHRGLQRGAETPALGVGSVGDPGLQAHLFSFTAVILHELPAAVSLVPWNRISEISEQQEQGAGFPWEPQLSSKAVMQPHEVDISILPTPQQRMLRLYWGKLTPKGCELPQWIRQLTRVTQPVSGGPGWSQASSLVITIQKAEVVYKSSRRLVPLLKQFQSKEAWGRELARSQQVASGRTAVLGTRHNASSTPQHEAVTPRPAPGLPPPPDGHGTVSSDVISPPASSLPGPAGAPLLQSIGDLGAHCISSGNSGLAESSLNSEPPPFPRSSQFQRQESVRSQHKSIQLYDTPYEPEGPSMDSDSESTVSPRLRESKLPQDDDRPADEYDQPWEWNRVTIPALAGAGPACQAVSASQEPELRVVMWLRSLVTSGLSCAFHSLLCPRHKGNQGLSPGMADKAVLLLGVGGTRTEPMMSQRWLFTNTSLIKGPKGSCDNCPRHQGPMARDDIPGGVASHPLLD</sequence>
<name>A0AB34HUK0_ESCRO</name>
<keyword evidence="3" id="KW-1185">Reference proteome</keyword>
<feature type="region of interest" description="Disordered" evidence="1">
    <location>
        <begin position="422"/>
        <end position="498"/>
    </location>
</feature>
<feature type="compositionally biased region" description="Pro residues" evidence="1">
    <location>
        <begin position="369"/>
        <end position="379"/>
    </location>
</feature>
<dbReference type="Proteomes" id="UP001159641">
    <property type="component" value="Unassembled WGS sequence"/>
</dbReference>
<feature type="region of interest" description="Disordered" evidence="1">
    <location>
        <begin position="353"/>
        <end position="401"/>
    </location>
</feature>
<comment type="caution">
    <text evidence="2">The sequence shown here is derived from an EMBL/GenBank/DDBJ whole genome shotgun (WGS) entry which is preliminary data.</text>
</comment>
<organism evidence="2 3">
    <name type="scientific">Eschrichtius robustus</name>
    <name type="common">California gray whale</name>
    <name type="synonym">Eschrichtius gibbosus</name>
    <dbReference type="NCBI Taxonomy" id="9764"/>
    <lineage>
        <taxon>Eukaryota</taxon>
        <taxon>Metazoa</taxon>
        <taxon>Chordata</taxon>
        <taxon>Craniata</taxon>
        <taxon>Vertebrata</taxon>
        <taxon>Euteleostomi</taxon>
        <taxon>Mammalia</taxon>
        <taxon>Eutheria</taxon>
        <taxon>Laurasiatheria</taxon>
        <taxon>Artiodactyla</taxon>
        <taxon>Whippomorpha</taxon>
        <taxon>Cetacea</taxon>
        <taxon>Mysticeti</taxon>
        <taxon>Eschrichtiidae</taxon>
        <taxon>Eschrichtius</taxon>
    </lineage>
</organism>
<feature type="compositionally biased region" description="Basic and acidic residues" evidence="1">
    <location>
        <begin position="479"/>
        <end position="494"/>
    </location>
</feature>
<feature type="compositionally biased region" description="Low complexity" evidence="1">
    <location>
        <begin position="390"/>
        <end position="401"/>
    </location>
</feature>
<reference evidence="2 3" key="1">
    <citation type="submission" date="2022-11" db="EMBL/GenBank/DDBJ databases">
        <title>Whole genome sequence of Eschrichtius robustus ER-17-0199.</title>
        <authorList>
            <person name="Bruniche-Olsen A."/>
            <person name="Black A.N."/>
            <person name="Fields C.J."/>
            <person name="Walden K."/>
            <person name="Dewoody J.A."/>
        </authorList>
    </citation>
    <scope>NUCLEOTIDE SEQUENCE [LARGE SCALE GENOMIC DNA]</scope>
    <source>
        <strain evidence="2">ER-17-0199</strain>
        <tissue evidence="2">Blubber</tissue>
    </source>
</reference>
<proteinExistence type="predicted"/>
<evidence type="ECO:0000256" key="1">
    <source>
        <dbReference type="SAM" id="MobiDB-lite"/>
    </source>
</evidence>